<feature type="region of interest" description="Disordered" evidence="3">
    <location>
        <begin position="292"/>
        <end position="311"/>
    </location>
</feature>
<evidence type="ECO:0000256" key="3">
    <source>
        <dbReference type="SAM" id="MobiDB-lite"/>
    </source>
</evidence>
<dbReference type="AlphaFoldDB" id="A0A3D9VDV4"/>
<proteinExistence type="inferred from homology"/>
<sequence length="311" mass="33031">MTVLPAPAARLANAAGDLTMVALDQRESLRTMMAGDAPVASVPDARLREFKAEATAALSPYASAVLLDRLYGLDTARPATLAPGCRLILAADELHQAPGEIVRDTGLDEQVTPELVASVGATALKLLVIWRAGGSVEARADLVGRFVDLCRRTGTVSLVEGIVRPADGETWTDQRARHEAILEAAAELSRLGADIYKAEVPGYVPGDLSRVEEQSRLLSKAIDIPWVVLSNGTRAAEFSDAVRLACLGGASGFLAGRAVWADTVREPSVATALRERSAARLRRLVEIVADARAQAADRQETSTETRKDATS</sequence>
<dbReference type="GO" id="GO:1902777">
    <property type="term" value="P:6-sulfoquinovose(1-) catabolic process"/>
    <property type="evidence" value="ECO:0007669"/>
    <property type="project" value="TreeGrafter"/>
</dbReference>
<dbReference type="RefSeq" id="WP_211310541.1">
    <property type="nucleotide sequence ID" value="NZ_QTUC01000001.1"/>
</dbReference>
<evidence type="ECO:0000313" key="4">
    <source>
        <dbReference type="EMBL" id="REF36334.1"/>
    </source>
</evidence>
<name>A0A3D9VDV4_THECX</name>
<protein>
    <submittedName>
        <fullName evidence="4">Sulfofructosephosphate aldolase</fullName>
    </submittedName>
</protein>
<dbReference type="PANTHER" id="PTHR39340">
    <property type="entry name" value="SULFOFRUCTOSEPHOSPHATE ALDOLASE"/>
    <property type="match status" value="1"/>
</dbReference>
<dbReference type="Pfam" id="PF01791">
    <property type="entry name" value="DeoC"/>
    <property type="match status" value="1"/>
</dbReference>
<evidence type="ECO:0000256" key="2">
    <source>
        <dbReference type="ARBA" id="ARBA00023239"/>
    </source>
</evidence>
<dbReference type="GO" id="GO:0061595">
    <property type="term" value="F:6-deoxy-6-sulfofructose-1-phosphate aldolase activity"/>
    <property type="evidence" value="ECO:0007669"/>
    <property type="project" value="TreeGrafter"/>
</dbReference>
<organism evidence="4 5">
    <name type="scientific">Thermasporomyces composti</name>
    <dbReference type="NCBI Taxonomy" id="696763"/>
    <lineage>
        <taxon>Bacteria</taxon>
        <taxon>Bacillati</taxon>
        <taxon>Actinomycetota</taxon>
        <taxon>Actinomycetes</taxon>
        <taxon>Propionibacteriales</taxon>
        <taxon>Nocardioidaceae</taxon>
        <taxon>Thermasporomyces</taxon>
    </lineage>
</organism>
<dbReference type="Proteomes" id="UP000256485">
    <property type="component" value="Unassembled WGS sequence"/>
</dbReference>
<dbReference type="InterPro" id="IPR050552">
    <property type="entry name" value="LacD_aldolase"/>
</dbReference>
<evidence type="ECO:0000313" key="5">
    <source>
        <dbReference type="Proteomes" id="UP000256485"/>
    </source>
</evidence>
<dbReference type="EMBL" id="QTUC01000001">
    <property type="protein sequence ID" value="REF36334.1"/>
    <property type="molecule type" value="Genomic_DNA"/>
</dbReference>
<comment type="caution">
    <text evidence="4">The sequence shown here is derived from an EMBL/GenBank/DDBJ whole genome shotgun (WGS) entry which is preliminary data.</text>
</comment>
<keyword evidence="2" id="KW-0456">Lyase</keyword>
<dbReference type="InterPro" id="IPR013785">
    <property type="entry name" value="Aldolase_TIM"/>
</dbReference>
<evidence type="ECO:0000256" key="1">
    <source>
        <dbReference type="ARBA" id="ARBA00008679"/>
    </source>
</evidence>
<dbReference type="SMART" id="SM01133">
    <property type="entry name" value="DeoC"/>
    <property type="match status" value="1"/>
</dbReference>
<dbReference type="PANTHER" id="PTHR39340:SF1">
    <property type="entry name" value="SULFOFRUCTOSEPHOSPHATE ALDOLASE"/>
    <property type="match status" value="1"/>
</dbReference>
<gene>
    <name evidence="4" type="ORF">DFJ64_1740</name>
</gene>
<dbReference type="SUPFAM" id="SSF51569">
    <property type="entry name" value="Aldolase"/>
    <property type="match status" value="1"/>
</dbReference>
<keyword evidence="5" id="KW-1185">Reference proteome</keyword>
<feature type="compositionally biased region" description="Basic and acidic residues" evidence="3">
    <location>
        <begin position="295"/>
        <end position="311"/>
    </location>
</feature>
<dbReference type="Gene3D" id="3.20.20.70">
    <property type="entry name" value="Aldolase class I"/>
    <property type="match status" value="1"/>
</dbReference>
<dbReference type="InterPro" id="IPR002915">
    <property type="entry name" value="DeoC/FbaB/LacD_aldolase"/>
</dbReference>
<comment type="similarity">
    <text evidence="1">Belongs to the aldolase LacD family.</text>
</comment>
<accession>A0A3D9VDV4</accession>
<reference evidence="4 5" key="1">
    <citation type="submission" date="2018-08" db="EMBL/GenBank/DDBJ databases">
        <title>Sequencing the genomes of 1000 actinobacteria strains.</title>
        <authorList>
            <person name="Klenk H.-P."/>
        </authorList>
    </citation>
    <scope>NUCLEOTIDE SEQUENCE [LARGE SCALE GENOMIC DNA]</scope>
    <source>
        <strain evidence="4 5">DSM 22891</strain>
    </source>
</reference>